<feature type="transmembrane region" description="Helical" evidence="2">
    <location>
        <begin position="347"/>
        <end position="365"/>
    </location>
</feature>
<gene>
    <name evidence="3" type="ORF">Vbra_11859</name>
</gene>
<feature type="compositionally biased region" description="Polar residues" evidence="1">
    <location>
        <begin position="461"/>
        <end position="470"/>
    </location>
</feature>
<evidence type="ECO:0000256" key="2">
    <source>
        <dbReference type="SAM" id="Phobius"/>
    </source>
</evidence>
<feature type="transmembrane region" description="Helical" evidence="2">
    <location>
        <begin position="321"/>
        <end position="340"/>
    </location>
</feature>
<dbReference type="InParanoid" id="A0A0G4EHQ0"/>
<dbReference type="EMBL" id="CDMY01000227">
    <property type="protein sequence ID" value="CEL95429.1"/>
    <property type="molecule type" value="Genomic_DNA"/>
</dbReference>
<name>A0A0G4EHQ0_VITBC</name>
<proteinExistence type="predicted"/>
<feature type="region of interest" description="Disordered" evidence="1">
    <location>
        <begin position="32"/>
        <end position="61"/>
    </location>
</feature>
<keyword evidence="2" id="KW-0812">Transmembrane</keyword>
<protein>
    <submittedName>
        <fullName evidence="3">Uncharacterized protein</fullName>
    </submittedName>
</protein>
<organism evidence="3 4">
    <name type="scientific">Vitrella brassicaformis (strain CCMP3155)</name>
    <dbReference type="NCBI Taxonomy" id="1169540"/>
    <lineage>
        <taxon>Eukaryota</taxon>
        <taxon>Sar</taxon>
        <taxon>Alveolata</taxon>
        <taxon>Colpodellida</taxon>
        <taxon>Vitrellaceae</taxon>
        <taxon>Vitrella</taxon>
    </lineage>
</organism>
<keyword evidence="4" id="KW-1185">Reference proteome</keyword>
<evidence type="ECO:0000313" key="4">
    <source>
        <dbReference type="Proteomes" id="UP000041254"/>
    </source>
</evidence>
<keyword evidence="2" id="KW-1133">Transmembrane helix</keyword>
<feature type="transmembrane region" description="Helical" evidence="2">
    <location>
        <begin position="279"/>
        <end position="301"/>
    </location>
</feature>
<keyword evidence="2" id="KW-0472">Membrane</keyword>
<accession>A0A0G4EHQ0</accession>
<feature type="region of interest" description="Disordered" evidence="1">
    <location>
        <begin position="425"/>
        <end position="470"/>
    </location>
</feature>
<reference evidence="3 4" key="1">
    <citation type="submission" date="2014-11" db="EMBL/GenBank/DDBJ databases">
        <authorList>
            <person name="Zhu J."/>
            <person name="Qi W."/>
            <person name="Song R."/>
        </authorList>
    </citation>
    <scope>NUCLEOTIDE SEQUENCE [LARGE SCALE GENOMIC DNA]</scope>
</reference>
<dbReference type="PhylomeDB" id="A0A0G4EHQ0"/>
<feature type="transmembrane region" description="Helical" evidence="2">
    <location>
        <begin position="190"/>
        <end position="211"/>
    </location>
</feature>
<dbReference type="VEuPathDB" id="CryptoDB:Vbra_11859"/>
<dbReference type="Proteomes" id="UP000041254">
    <property type="component" value="Unassembled WGS sequence"/>
</dbReference>
<feature type="compositionally biased region" description="Polar residues" evidence="1">
    <location>
        <begin position="33"/>
        <end position="59"/>
    </location>
</feature>
<feature type="transmembrane region" description="Helical" evidence="2">
    <location>
        <begin position="385"/>
        <end position="405"/>
    </location>
</feature>
<evidence type="ECO:0000313" key="3">
    <source>
        <dbReference type="EMBL" id="CEL95429.1"/>
    </source>
</evidence>
<feature type="transmembrane region" description="Helical" evidence="2">
    <location>
        <begin position="145"/>
        <end position="170"/>
    </location>
</feature>
<evidence type="ECO:0000256" key="1">
    <source>
        <dbReference type="SAM" id="MobiDB-lite"/>
    </source>
</evidence>
<feature type="compositionally biased region" description="Polar residues" evidence="1">
    <location>
        <begin position="432"/>
        <end position="448"/>
    </location>
</feature>
<dbReference type="AlphaFoldDB" id="A0A0G4EHQ0"/>
<feature type="transmembrane region" description="Helical" evidence="2">
    <location>
        <begin position="243"/>
        <end position="267"/>
    </location>
</feature>
<sequence>MESNDVNHAASPPANDITISTEDIGIAPRACSHSGNEVATSTTSPHRQHQHVTPLSDDSTGAIGGCALPAADGYDDGATGEEDGRALRREERELAAQVAEFRHCAGSNAAFQEVDTTVVYEGGSFIGVAFKPLPFSKTLRRVARVLLFQVGIAAAVASLWALVFLAYWRACEGITVKATWIVIDVARRMLVGMCYIAMILLVTEGSIAGAFRRLRTSWYFLAPGFVYYLAVSLVHHLEVPPPYRHVFGFVMISFVGFLLPLLLFRQVALTSTMVKRKRLYVLQICVITSVMAFAHVISRLYFMPAAARAAESGTDREKTRIAFSFLIGLWPVIALVTATVRGLQDGPALQTAPAMAYLAVSYVFFPRMVQAKMQNLSSQVLSSLFFALFDLVTDLMIPYGLLIGINVKRVVIRFLASCKARRRGRDQHSHRMSSTITTEDTQATTNDKQPAEPPSHRSIRASMNQSRGSSGSFWSRASLRRSLSTILDLQTQIVQFQYHPTSVRRLSDQVYLYGLVELTSLMLSNLFKTTLSQILSPSVDHLIERLVGLLVMVLVEVSLEGVLFLCSFASSTCLFAGQRRSPALSRCTY</sequence>
<feature type="transmembrane region" description="Helical" evidence="2">
    <location>
        <begin position="218"/>
        <end position="237"/>
    </location>
</feature>